<feature type="non-terminal residue" evidence="1">
    <location>
        <position position="47"/>
    </location>
</feature>
<gene>
    <name evidence="1" type="ORF">MNBD_GAMMA03-2062</name>
</gene>
<protein>
    <submittedName>
        <fullName evidence="1">Uncharacterized protein</fullName>
    </submittedName>
</protein>
<proteinExistence type="predicted"/>
<evidence type="ECO:0000313" key="1">
    <source>
        <dbReference type="EMBL" id="VAW47227.1"/>
    </source>
</evidence>
<dbReference type="AlphaFoldDB" id="A0A3B0W954"/>
<sequence>MVARLLLLSILFFHSAISFGQKDPSSPATDSINYYLSAGNFEKAILL</sequence>
<organism evidence="1">
    <name type="scientific">hydrothermal vent metagenome</name>
    <dbReference type="NCBI Taxonomy" id="652676"/>
    <lineage>
        <taxon>unclassified sequences</taxon>
        <taxon>metagenomes</taxon>
        <taxon>ecological metagenomes</taxon>
    </lineage>
</organism>
<dbReference type="EMBL" id="UOFC01000129">
    <property type="protein sequence ID" value="VAW47227.1"/>
    <property type="molecule type" value="Genomic_DNA"/>
</dbReference>
<name>A0A3B0W954_9ZZZZ</name>
<accession>A0A3B0W954</accession>
<reference evidence="1" key="1">
    <citation type="submission" date="2018-06" db="EMBL/GenBank/DDBJ databases">
        <authorList>
            <person name="Zhirakovskaya E."/>
        </authorList>
    </citation>
    <scope>NUCLEOTIDE SEQUENCE</scope>
</reference>